<dbReference type="Gene3D" id="1.10.10.10">
    <property type="entry name" value="Winged helix-like DNA-binding domain superfamily/Winged helix DNA-binding domain"/>
    <property type="match status" value="1"/>
</dbReference>
<dbReference type="InterPro" id="IPR001647">
    <property type="entry name" value="HTH_TetR"/>
</dbReference>
<dbReference type="AlphaFoldDB" id="M3UZG2"/>
<keyword evidence="1" id="KW-0805">Transcription regulation</keyword>
<dbReference type="InterPro" id="IPR009057">
    <property type="entry name" value="Homeodomain-like_sf"/>
</dbReference>
<dbReference type="InterPro" id="IPR036390">
    <property type="entry name" value="WH_DNA-bd_sf"/>
</dbReference>
<dbReference type="EMBL" id="BAOP01000033">
    <property type="protein sequence ID" value="GAC81382.1"/>
    <property type="molecule type" value="Genomic_DNA"/>
</dbReference>
<evidence type="ECO:0000256" key="2">
    <source>
        <dbReference type="ARBA" id="ARBA00023125"/>
    </source>
</evidence>
<dbReference type="OrthoDB" id="2570341at2"/>
<dbReference type="InterPro" id="IPR000524">
    <property type="entry name" value="Tscrpt_reg_HTH_GntR"/>
</dbReference>
<dbReference type="Proteomes" id="UP000035009">
    <property type="component" value="Unassembled WGS sequence"/>
</dbReference>
<evidence type="ECO:0000313" key="7">
    <source>
        <dbReference type="EMBL" id="GAC81382.1"/>
    </source>
</evidence>
<evidence type="ECO:0000256" key="1">
    <source>
        <dbReference type="ARBA" id="ARBA00023015"/>
    </source>
</evidence>
<sequence>MSRAEEIADVLRERIVTGQLAPGDPIPSTRAIMRDHNVAMATASRVLALLQNDGLITSTPGRGSEVRAPDSSAQSILTRDGVVAVAVSIADAEGLAAVSMRRLAAALEIPTMSVYRYVPSRDDLEFVMLDRVMGAMELPPVTGDWRADLQGACRTMWQTMTRHPWFAGALSMTRPASMPNAMPLAERMLGSLCGAGLDPVQAFTDYLCLLNLIRGLGSTLEPELSDRAETGVTNDEWMDTRVADLRRIAPPDRFPRMAAIMDVGYPYDVEVLVESGIERFLDGISARLV</sequence>
<dbReference type="Pfam" id="PF02909">
    <property type="entry name" value="TetR_C_1"/>
    <property type="match status" value="1"/>
</dbReference>
<dbReference type="GO" id="GO:0003700">
    <property type="term" value="F:DNA-binding transcription factor activity"/>
    <property type="evidence" value="ECO:0007669"/>
    <property type="project" value="InterPro"/>
</dbReference>
<dbReference type="SUPFAM" id="SSF48498">
    <property type="entry name" value="Tetracyclin repressor-like, C-terminal domain"/>
    <property type="match status" value="1"/>
</dbReference>
<evidence type="ECO:0000256" key="4">
    <source>
        <dbReference type="PROSITE-ProRule" id="PRU00335"/>
    </source>
</evidence>
<dbReference type="CDD" id="cd07377">
    <property type="entry name" value="WHTH_GntR"/>
    <property type="match status" value="1"/>
</dbReference>
<feature type="domain" description="HTH gntR-type" evidence="5">
    <location>
        <begin position="1"/>
        <end position="69"/>
    </location>
</feature>
<dbReference type="SUPFAM" id="SSF46689">
    <property type="entry name" value="Homeodomain-like"/>
    <property type="match status" value="1"/>
</dbReference>
<comment type="caution">
    <text evidence="7">The sequence shown here is derived from an EMBL/GenBank/DDBJ whole genome shotgun (WGS) entry which is preliminary data.</text>
</comment>
<evidence type="ECO:0000256" key="3">
    <source>
        <dbReference type="ARBA" id="ARBA00023163"/>
    </source>
</evidence>
<dbReference type="InterPro" id="IPR050109">
    <property type="entry name" value="HTH-type_TetR-like_transc_reg"/>
</dbReference>
<proteinExistence type="predicted"/>
<dbReference type="RefSeq" id="WP_008381087.1">
    <property type="nucleotide sequence ID" value="NZ_BAOP01000033.1"/>
</dbReference>
<evidence type="ECO:0000259" key="6">
    <source>
        <dbReference type="PROSITE" id="PS50977"/>
    </source>
</evidence>
<dbReference type="SMART" id="SM00345">
    <property type="entry name" value="HTH_GNTR"/>
    <property type="match status" value="1"/>
</dbReference>
<dbReference type="PANTHER" id="PTHR30055">
    <property type="entry name" value="HTH-TYPE TRANSCRIPTIONAL REGULATOR RUTR"/>
    <property type="match status" value="1"/>
</dbReference>
<reference evidence="7 8" key="1">
    <citation type="submission" date="2013-02" db="EMBL/GenBank/DDBJ databases">
        <title>Whole genome shotgun sequence of Gordonia malaquae NBRC 108250.</title>
        <authorList>
            <person name="Yoshida I."/>
            <person name="Hosoyama A."/>
            <person name="Tsuchikane K."/>
            <person name="Ando Y."/>
            <person name="Baba S."/>
            <person name="Ohji S."/>
            <person name="Hamada M."/>
            <person name="Tamura T."/>
            <person name="Yamazoe A."/>
            <person name="Yamazaki S."/>
            <person name="Fujita N."/>
        </authorList>
    </citation>
    <scope>NUCLEOTIDE SEQUENCE [LARGE SCALE GENOMIC DNA]</scope>
    <source>
        <strain evidence="7 8">NBRC 108250</strain>
    </source>
</reference>
<organism evidence="7 8">
    <name type="scientific">Gordonia malaquae NBRC 108250</name>
    <dbReference type="NCBI Taxonomy" id="1223542"/>
    <lineage>
        <taxon>Bacteria</taxon>
        <taxon>Bacillati</taxon>
        <taxon>Actinomycetota</taxon>
        <taxon>Actinomycetes</taxon>
        <taxon>Mycobacteriales</taxon>
        <taxon>Gordoniaceae</taxon>
        <taxon>Gordonia</taxon>
    </lineage>
</organism>
<dbReference type="InterPro" id="IPR036271">
    <property type="entry name" value="Tet_transcr_reg_TetR-rel_C_sf"/>
</dbReference>
<evidence type="ECO:0000313" key="8">
    <source>
        <dbReference type="Proteomes" id="UP000035009"/>
    </source>
</evidence>
<evidence type="ECO:0000259" key="5">
    <source>
        <dbReference type="PROSITE" id="PS50949"/>
    </source>
</evidence>
<dbReference type="SUPFAM" id="SSF46785">
    <property type="entry name" value="Winged helix' DNA-binding domain"/>
    <property type="match status" value="1"/>
</dbReference>
<gene>
    <name evidence="7" type="ORF">GM1_033_00220</name>
</gene>
<dbReference type="PROSITE" id="PS50977">
    <property type="entry name" value="HTH_TETR_2"/>
    <property type="match status" value="1"/>
</dbReference>
<keyword evidence="3" id="KW-0804">Transcription</keyword>
<accession>M3UZG2</accession>
<dbReference type="eggNOG" id="COG2188">
    <property type="taxonomic scope" value="Bacteria"/>
</dbReference>
<dbReference type="GO" id="GO:0045892">
    <property type="term" value="P:negative regulation of DNA-templated transcription"/>
    <property type="evidence" value="ECO:0007669"/>
    <property type="project" value="InterPro"/>
</dbReference>
<protein>
    <submittedName>
        <fullName evidence="7">Putative TetR family transcriptional regulator</fullName>
    </submittedName>
</protein>
<dbReference type="STRING" id="410332.SAMN04488550_3072"/>
<name>M3UZG2_GORML</name>
<keyword evidence="8" id="KW-1185">Reference proteome</keyword>
<dbReference type="Gene3D" id="1.10.10.60">
    <property type="entry name" value="Homeodomain-like"/>
    <property type="match status" value="1"/>
</dbReference>
<dbReference type="InterPro" id="IPR004111">
    <property type="entry name" value="Repressor_TetR_C"/>
</dbReference>
<keyword evidence="2 4" id="KW-0238">DNA-binding</keyword>
<dbReference type="Gene3D" id="1.10.357.10">
    <property type="entry name" value="Tetracycline Repressor, domain 2"/>
    <property type="match status" value="1"/>
</dbReference>
<feature type="DNA-binding region" description="H-T-H motif" evidence="4">
    <location>
        <begin position="99"/>
        <end position="118"/>
    </location>
</feature>
<dbReference type="Pfam" id="PF00392">
    <property type="entry name" value="GntR"/>
    <property type="match status" value="1"/>
</dbReference>
<dbReference type="GO" id="GO:0000976">
    <property type="term" value="F:transcription cis-regulatory region binding"/>
    <property type="evidence" value="ECO:0007669"/>
    <property type="project" value="TreeGrafter"/>
</dbReference>
<dbReference type="PANTHER" id="PTHR30055:SF151">
    <property type="entry name" value="TRANSCRIPTIONAL REGULATORY PROTEIN"/>
    <property type="match status" value="1"/>
</dbReference>
<dbReference type="InterPro" id="IPR036388">
    <property type="entry name" value="WH-like_DNA-bd_sf"/>
</dbReference>
<dbReference type="PROSITE" id="PS50949">
    <property type="entry name" value="HTH_GNTR"/>
    <property type="match status" value="1"/>
</dbReference>
<feature type="domain" description="HTH tetR-type" evidence="6">
    <location>
        <begin position="76"/>
        <end position="136"/>
    </location>
</feature>